<keyword evidence="1" id="KW-0862">Zinc</keyword>
<dbReference type="InterPro" id="IPR033511">
    <property type="entry name" value="Cdc24/Scd1_PH_dom"/>
</dbReference>
<feature type="region of interest" description="Disordered" evidence="2">
    <location>
        <begin position="248"/>
        <end position="289"/>
    </location>
</feature>
<dbReference type="InterPro" id="IPR036465">
    <property type="entry name" value="vWFA_dom_sf"/>
</dbReference>
<dbReference type="GO" id="GO:0005085">
    <property type="term" value="F:guanyl-nucleotide exchange factor activity"/>
    <property type="evidence" value="ECO:0007669"/>
    <property type="project" value="InterPro"/>
</dbReference>
<evidence type="ECO:0000256" key="1">
    <source>
        <dbReference type="PROSITE-ProRule" id="PRU00175"/>
    </source>
</evidence>
<dbReference type="InterPro" id="IPR001841">
    <property type="entry name" value="Znf_RING"/>
</dbReference>
<accession>A0A5C5FUS5</accession>
<dbReference type="PROSITE" id="PS50234">
    <property type="entry name" value="VWFA"/>
    <property type="match status" value="1"/>
</dbReference>
<evidence type="ECO:0000313" key="5">
    <source>
        <dbReference type="EMBL" id="TNY20608.1"/>
    </source>
</evidence>
<gene>
    <name evidence="5" type="ORF">DMC30DRAFT_411651</name>
</gene>
<proteinExistence type="predicted"/>
<dbReference type="Gene3D" id="2.30.29.30">
    <property type="entry name" value="Pleckstrin-homology domain (PH domain)/Phosphotyrosine-binding domain (PTB)"/>
    <property type="match status" value="1"/>
</dbReference>
<dbReference type="CDD" id="cd13246">
    <property type="entry name" value="PH_Scd1"/>
    <property type="match status" value="1"/>
</dbReference>
<feature type="compositionally biased region" description="Low complexity" evidence="2">
    <location>
        <begin position="465"/>
        <end position="480"/>
    </location>
</feature>
<keyword evidence="1" id="KW-0863">Zinc-finger</keyword>
<dbReference type="SUPFAM" id="SSF57850">
    <property type="entry name" value="RING/U-box"/>
    <property type="match status" value="1"/>
</dbReference>
<dbReference type="Gene3D" id="3.30.40.10">
    <property type="entry name" value="Zinc/RING finger domain, C3HC4 (zinc finger)"/>
    <property type="match status" value="1"/>
</dbReference>
<dbReference type="Pfam" id="PF15411">
    <property type="entry name" value="PH_10"/>
    <property type="match status" value="1"/>
</dbReference>
<keyword evidence="1" id="KW-0479">Metal-binding</keyword>
<feature type="compositionally biased region" description="Low complexity" evidence="2">
    <location>
        <begin position="270"/>
        <end position="289"/>
    </location>
</feature>
<evidence type="ECO:0000259" key="3">
    <source>
        <dbReference type="PROSITE" id="PS50089"/>
    </source>
</evidence>
<feature type="domain" description="RING-type" evidence="3">
    <location>
        <begin position="15"/>
        <end position="71"/>
    </location>
</feature>
<dbReference type="AlphaFoldDB" id="A0A5C5FUS5"/>
<feature type="region of interest" description="Disordered" evidence="2">
    <location>
        <begin position="465"/>
        <end position="494"/>
    </location>
</feature>
<dbReference type="GO" id="GO:0008270">
    <property type="term" value="F:zinc ion binding"/>
    <property type="evidence" value="ECO:0007669"/>
    <property type="project" value="UniProtKB-KW"/>
</dbReference>
<dbReference type="PANTHER" id="PTHR10579:SF43">
    <property type="entry name" value="ZINC FINGER (C3HC4-TYPE RING FINGER) FAMILY PROTEIN"/>
    <property type="match status" value="1"/>
</dbReference>
<dbReference type="InterPro" id="IPR011993">
    <property type="entry name" value="PH-like_dom_sf"/>
</dbReference>
<organism evidence="5 6">
    <name type="scientific">Rhodotorula diobovata</name>
    <dbReference type="NCBI Taxonomy" id="5288"/>
    <lineage>
        <taxon>Eukaryota</taxon>
        <taxon>Fungi</taxon>
        <taxon>Dikarya</taxon>
        <taxon>Basidiomycota</taxon>
        <taxon>Pucciniomycotina</taxon>
        <taxon>Microbotryomycetes</taxon>
        <taxon>Sporidiobolales</taxon>
        <taxon>Sporidiobolaceae</taxon>
        <taxon>Rhodotorula</taxon>
    </lineage>
</organism>
<comment type="caution">
    <text evidence="5">The sequence shown here is derived from an EMBL/GenBank/DDBJ whole genome shotgun (WGS) entry which is preliminary data.</text>
</comment>
<dbReference type="SMART" id="SM00184">
    <property type="entry name" value="RING"/>
    <property type="match status" value="1"/>
</dbReference>
<sequence length="1123" mass="119478">MASSVLDDRQDEDSCPICLELLSLRLAGEKPHVVPVCGHRLHHSCFEAVYGDVGRAKSKTAGSLGLCGVCRRDMKVGDGGDGPSKTNKFAKLSGLPSASEPAPSFKMRSASRGTHFDELRSAPDASQDDDLVQLPPPGSGFQSYLAGSVRASTSTGTSSTLTAGRRGSNDTWAGGGSTLSGGSRASPGSGLSGVAEIVKPIVTVRAEHSSVERSYERDKKQHLTCMVSVMMPSRHPPPAQFSDLFASAAGTDSLPPSRAPPPAPLPVPGRAPSFSSLRSGNRSSSPTSSTYSTYAYGATGGPASSSSFAPIVQDLQARMADWKGHSPEEFGQLRLYDTIHVRKDTASREFTVYLFEEAILCVTDDRRRAASRAAAVPSPTTASTASSDSADKLRLKGRVYVRHIRKVADTSRGNDDLSLTILMNDDAVAEFVMLFKERTSLDVWRAQIEHLVALSNRRVASPPVSAAFPETPASAASPASTLQRDRKDVVSEISSSDQSNLTAFSGYSRTTATSVGPSASVILEEDEATLDEFGRFAEMSAPRYGDDDLSPYGSSTLPLPHHRGLPFHGAVSSLDAPRSFTPLDLMLILSVPPPGTGQTLKLDILKNALEFVVAHVGPRTRLSIVTYSSGEGTRASLRKTPFLAVGKPDGRARLERVVRELGAAEQTGMLAHEEERVNVVTACNLALDIVLQRKVKSALTGMVLLNDGRDGAQKQQMDLVMARAEAANVPIHALGWGRSHDPSSLWLLSNHSAGSYTFVKDFYDLRDALAGCIGGILSIAATNVRLHIKVPEKRWFRIRKVSGSPGAIVSKTGTDVDVDIGTLAFGERRDLIVEVELSLGPAGGGGSGDASGQRERGDAAPEFSTATDAFFISRAGVNPSALDEYSASSASNVYEDAYDDMPDEAPVFEVNAAYRDPAAGKSISRLNHSPCLLTITIHPPSSSSSVPRQPISAPKIVRRRMELLVSDMLSRALLLMTRRNDAQAARLLEETKRIIATISGTLSSSSPLGGPPSSSSSSSSAAAAALARSQTHSARRRSSVASAATTQRVLLALADDVDAAHEACVDREVFDSCGRYQAAQQAVVLRDQRAWTGRSASERLVWRADNSLWLIAKSKAWLSASSA</sequence>
<feature type="region of interest" description="Disordered" evidence="2">
    <location>
        <begin position="1001"/>
        <end position="1024"/>
    </location>
</feature>
<dbReference type="EMBL" id="SOZI01000062">
    <property type="protein sequence ID" value="TNY20608.1"/>
    <property type="molecule type" value="Genomic_DNA"/>
</dbReference>
<reference evidence="5 6" key="1">
    <citation type="submission" date="2019-03" db="EMBL/GenBank/DDBJ databases">
        <title>Rhodosporidium diobovatum UCD-FST 08-225 genome sequencing, assembly, and annotation.</title>
        <authorList>
            <person name="Fakankun I.U."/>
            <person name="Fristensky B."/>
            <person name="Levin D.B."/>
        </authorList>
    </citation>
    <scope>NUCLEOTIDE SEQUENCE [LARGE SCALE GENOMIC DNA]</scope>
    <source>
        <strain evidence="5 6">UCD-FST 08-225</strain>
    </source>
</reference>
<dbReference type="PANTHER" id="PTHR10579">
    <property type="entry name" value="CALCIUM-ACTIVATED CHLORIDE CHANNEL REGULATOR"/>
    <property type="match status" value="1"/>
</dbReference>
<dbReference type="InterPro" id="IPR002035">
    <property type="entry name" value="VWF_A"/>
</dbReference>
<feature type="region of interest" description="Disordered" evidence="2">
    <location>
        <begin position="77"/>
        <end position="192"/>
    </location>
</feature>
<evidence type="ECO:0000313" key="6">
    <source>
        <dbReference type="Proteomes" id="UP000311382"/>
    </source>
</evidence>
<feature type="compositionally biased region" description="Low complexity" evidence="2">
    <location>
        <begin position="146"/>
        <end position="166"/>
    </location>
</feature>
<dbReference type="OrthoDB" id="299997at2759"/>
<dbReference type="Proteomes" id="UP000311382">
    <property type="component" value="Unassembled WGS sequence"/>
</dbReference>
<name>A0A5C5FUS5_9BASI</name>
<protein>
    <submittedName>
        <fullName evidence="5">rRNA-processing protein EFG1</fullName>
    </submittedName>
</protein>
<evidence type="ECO:0000259" key="4">
    <source>
        <dbReference type="PROSITE" id="PS50234"/>
    </source>
</evidence>
<dbReference type="InterPro" id="IPR051266">
    <property type="entry name" value="CLCR"/>
</dbReference>
<keyword evidence="6" id="KW-1185">Reference proteome</keyword>
<feature type="compositionally biased region" description="Pro residues" evidence="2">
    <location>
        <begin position="257"/>
        <end position="269"/>
    </location>
</feature>
<dbReference type="STRING" id="5288.A0A5C5FUS5"/>
<dbReference type="PROSITE" id="PS50089">
    <property type="entry name" value="ZF_RING_2"/>
    <property type="match status" value="1"/>
</dbReference>
<dbReference type="SUPFAM" id="SSF53300">
    <property type="entry name" value="vWA-like"/>
    <property type="match status" value="1"/>
</dbReference>
<dbReference type="Gene3D" id="3.40.50.410">
    <property type="entry name" value="von Willebrand factor, type A domain"/>
    <property type="match status" value="1"/>
</dbReference>
<evidence type="ECO:0000256" key="2">
    <source>
        <dbReference type="SAM" id="MobiDB-lite"/>
    </source>
</evidence>
<dbReference type="InterPro" id="IPR013083">
    <property type="entry name" value="Znf_RING/FYVE/PHD"/>
</dbReference>
<feature type="domain" description="VWFA" evidence="4">
    <location>
        <begin position="584"/>
        <end position="773"/>
    </location>
</feature>